<dbReference type="Proteomes" id="UP000828048">
    <property type="component" value="Chromosome 2"/>
</dbReference>
<protein>
    <submittedName>
        <fullName evidence="1">Uncharacterized protein</fullName>
    </submittedName>
</protein>
<name>A0ACB7X5V9_9ERIC</name>
<proteinExistence type="predicted"/>
<comment type="caution">
    <text evidence="1">The sequence shown here is derived from an EMBL/GenBank/DDBJ whole genome shotgun (WGS) entry which is preliminary data.</text>
</comment>
<gene>
    <name evidence="1" type="ORF">Vadar_031631</name>
</gene>
<accession>A0ACB7X5V9</accession>
<keyword evidence="2" id="KW-1185">Reference proteome</keyword>
<organism evidence="1 2">
    <name type="scientific">Vaccinium darrowii</name>
    <dbReference type="NCBI Taxonomy" id="229202"/>
    <lineage>
        <taxon>Eukaryota</taxon>
        <taxon>Viridiplantae</taxon>
        <taxon>Streptophyta</taxon>
        <taxon>Embryophyta</taxon>
        <taxon>Tracheophyta</taxon>
        <taxon>Spermatophyta</taxon>
        <taxon>Magnoliopsida</taxon>
        <taxon>eudicotyledons</taxon>
        <taxon>Gunneridae</taxon>
        <taxon>Pentapetalae</taxon>
        <taxon>asterids</taxon>
        <taxon>Ericales</taxon>
        <taxon>Ericaceae</taxon>
        <taxon>Vaccinioideae</taxon>
        <taxon>Vaccinieae</taxon>
        <taxon>Vaccinium</taxon>
    </lineage>
</organism>
<sequence length="1156" mass="130165">MGKVKGKHRLDKYYHLAKEHGYRSRAAWKLVQLDSKFSFLRSSRGVLDLCAAPGGWMQVAVERVPVGSLVIGVDLVPIRPVRGAIGVEEDITKPQCRATIKRLMNENGCRAFDLVLHDGSPNVGGAWAQEATSQNALVIDSVKLATEFLAPKGTFVTKVFRSQDYSAVLYCLRQLFEKVDVDKPAASRSTSAEIYIIGLKYKAPAKIDPRLLDFKHLFQGGKEPPKVLDVLRGTKQKRHRDGYEDGATVLRKVCSASDFVWSDSPLEILGSVASITFGDPACLPITDHDLTTEEVKALCDDLRVLGKQDFKHLLKWRMSIRKALSPSHKATSTTDVEPESKVNEDEKMLNEMEELTYAMDRKKKRAKKLLAKRQAKDKSRKATGMQVDATEDGYTDHELFSLSSMKGKKDLIAVDTGEYDDETGDVVDSEDEETRKEQQESSSSDVDSDEERRKYDEQMEVMLDQFYERFVEKKEGSTKQRKRLKEIHSKDSELFEGGDQDERIPLDQDSDNDGADHEANPLMVPFEEEPTQEELTRKWFSQDVFDEADDELGGDVDKFDSEDEMKVDGAPKQLSLLEGTKKNDMHVAEPVGHTVPSKNKKNKVKDVQPSKKAEDDFEIVPAPATDSSDDSSSDESDYDVQTKAEILAYAKKMLRKKQREQMLDDAYNKHMFHDQGLPKWFEDEEKKHRQIVKPITKEEVAAMRAQFKEIDARPAKKVAQAKARKKRVAMRQLEKVRKKANSISDQADISDRSKTKMIESLYKKATPKRPQKEYVVAKKGVQVKVGKGKVLVDKRMKKDARAQEKNKKGKGNSKKGKGGTGKGGQKGKGDGKGSAKGKSGYKGWSCDTIANMNDLMTKSFQSFVELKKQAMKDLEAGPDLEMGQLDPVDEKNLSQFFEQVAGVKADMEEITNLLLDLQSLNEETKSAHSAKVIRGLRDRINSDMVTVLRKAKIIKTKLELLDQSNVVNRNISVGFQEGSPVDRTRMCVINGLRIKLKDMMNDFQCLREKIVNEHKEGLKKRYYNATGEEATEEVIEKMVLGKGQVGIFEGKGDLVLENQERHEALKDIQRSLTELHQVFLDMAVLVETQGEKINDIGENVMDARAYISGGTKELIQAKKIKKRRDWICWVGYCGSAVVIVDSLEITSDLNVPKALR</sequence>
<evidence type="ECO:0000313" key="1">
    <source>
        <dbReference type="EMBL" id="KAH7835975.1"/>
    </source>
</evidence>
<dbReference type="EMBL" id="CM037152">
    <property type="protein sequence ID" value="KAH7835975.1"/>
    <property type="molecule type" value="Genomic_DNA"/>
</dbReference>
<evidence type="ECO:0000313" key="2">
    <source>
        <dbReference type="Proteomes" id="UP000828048"/>
    </source>
</evidence>
<reference evidence="1 2" key="1">
    <citation type="journal article" date="2021" name="Hortic Res">
        <title>High-quality reference genome and annotation aids understanding of berry development for evergreen blueberry (Vaccinium darrowii).</title>
        <authorList>
            <person name="Yu J."/>
            <person name="Hulse-Kemp A.M."/>
            <person name="Babiker E."/>
            <person name="Staton M."/>
        </authorList>
    </citation>
    <scope>NUCLEOTIDE SEQUENCE [LARGE SCALE GENOMIC DNA]</scope>
    <source>
        <strain evidence="2">cv. NJ 8807/NJ 8810</strain>
        <tissue evidence="1">Young leaf</tissue>
    </source>
</reference>